<dbReference type="AlphaFoldDB" id="A0A0R2L6N2"/>
<dbReference type="EMBL" id="JQCB01000001">
    <property type="protein sequence ID" value="KRN97331.1"/>
    <property type="molecule type" value="Genomic_DNA"/>
</dbReference>
<dbReference type="GO" id="GO:0003700">
    <property type="term" value="F:DNA-binding transcription factor activity"/>
    <property type="evidence" value="ECO:0007669"/>
    <property type="project" value="InterPro"/>
</dbReference>
<dbReference type="InterPro" id="IPR036390">
    <property type="entry name" value="WH_DNA-bd_sf"/>
</dbReference>
<dbReference type="Proteomes" id="UP000321429">
    <property type="component" value="Unassembled WGS sequence"/>
</dbReference>
<organism evidence="3 4">
    <name type="scientific">Furfurilactobacillus siliginis</name>
    <dbReference type="NCBI Taxonomy" id="348151"/>
    <lineage>
        <taxon>Bacteria</taxon>
        <taxon>Bacillati</taxon>
        <taxon>Bacillota</taxon>
        <taxon>Bacilli</taxon>
        <taxon>Lactobacillales</taxon>
        <taxon>Lactobacillaceae</taxon>
        <taxon>Furfurilactobacillus</taxon>
    </lineage>
</organism>
<evidence type="ECO:0000313" key="5">
    <source>
        <dbReference type="Proteomes" id="UP000321429"/>
    </source>
</evidence>
<evidence type="ECO:0000313" key="3">
    <source>
        <dbReference type="EMBL" id="KRN97331.1"/>
    </source>
</evidence>
<evidence type="ECO:0000313" key="2">
    <source>
        <dbReference type="EMBL" id="GEK29184.1"/>
    </source>
</evidence>
<accession>A0A0R2L6N2</accession>
<keyword evidence="4" id="KW-1185">Reference proteome</keyword>
<feature type="domain" description="HTH marR-type" evidence="1">
    <location>
        <begin position="36"/>
        <end position="139"/>
    </location>
</feature>
<reference evidence="2 5" key="2">
    <citation type="submission" date="2019-07" db="EMBL/GenBank/DDBJ databases">
        <title>Whole genome shotgun sequence of Lactobacillus siliginis NBRC 101315.</title>
        <authorList>
            <person name="Hosoyama A."/>
            <person name="Uohara A."/>
            <person name="Ohji S."/>
            <person name="Ichikawa N."/>
        </authorList>
    </citation>
    <scope>NUCLEOTIDE SEQUENCE [LARGE SCALE GENOMIC DNA]</scope>
    <source>
        <strain evidence="2 5">NBRC 101315</strain>
    </source>
</reference>
<sequence>MLKKVQPTNSDINHITELLIHGHLTDLYSLKKVNVALPGAKKLNFRDILIVLQIGLEPEITSSKLSELFRISTPLLSTRISSLMRLDLIKQVEDPDDRRIHKLLLRSAGTTLFNEWYQHIKNFAVDILNDFPRASIDEMEHIIDFIVKHAVTGLGNHKA</sequence>
<proteinExistence type="predicted"/>
<dbReference type="SMART" id="SM00347">
    <property type="entry name" value="HTH_MARR"/>
    <property type="match status" value="1"/>
</dbReference>
<comment type="caution">
    <text evidence="3">The sequence shown here is derived from an EMBL/GenBank/DDBJ whole genome shotgun (WGS) entry which is preliminary data.</text>
</comment>
<dbReference type="OrthoDB" id="1853358at2"/>
<evidence type="ECO:0000259" key="1">
    <source>
        <dbReference type="SMART" id="SM00347"/>
    </source>
</evidence>
<reference evidence="3 4" key="1">
    <citation type="journal article" date="2015" name="Genome Announc.">
        <title>Expanding the biotechnology potential of lactobacilli through comparative genomics of 213 strains and associated genera.</title>
        <authorList>
            <person name="Sun Z."/>
            <person name="Harris H.M."/>
            <person name="McCann A."/>
            <person name="Guo C."/>
            <person name="Argimon S."/>
            <person name="Zhang W."/>
            <person name="Yang X."/>
            <person name="Jeffery I.B."/>
            <person name="Cooney J.C."/>
            <person name="Kagawa T.F."/>
            <person name="Liu W."/>
            <person name="Song Y."/>
            <person name="Salvetti E."/>
            <person name="Wrobel A."/>
            <person name="Rasinkangas P."/>
            <person name="Parkhill J."/>
            <person name="Rea M.C."/>
            <person name="O'Sullivan O."/>
            <person name="Ritari J."/>
            <person name="Douillard F.P."/>
            <person name="Paul Ross R."/>
            <person name="Yang R."/>
            <person name="Briner A.E."/>
            <person name="Felis G.E."/>
            <person name="de Vos W.M."/>
            <person name="Barrangou R."/>
            <person name="Klaenhammer T.R."/>
            <person name="Caufield P.W."/>
            <person name="Cui Y."/>
            <person name="Zhang H."/>
            <person name="O'Toole P.W."/>
        </authorList>
    </citation>
    <scope>NUCLEOTIDE SEQUENCE [LARGE SCALE GENOMIC DNA]</scope>
    <source>
        <strain evidence="3 4">DSM 22696</strain>
    </source>
</reference>
<dbReference type="Pfam" id="PF12802">
    <property type="entry name" value="MarR_2"/>
    <property type="match status" value="1"/>
</dbReference>
<protein>
    <recommendedName>
        <fullName evidence="1">HTH marR-type domain-containing protein</fullName>
    </recommendedName>
</protein>
<name>A0A0R2L6N2_9LACO</name>
<dbReference type="Proteomes" id="UP000051139">
    <property type="component" value="Unassembled WGS sequence"/>
</dbReference>
<gene>
    <name evidence="3" type="ORF">IV55_GL000259</name>
    <name evidence="2" type="ORF">LSI01_14950</name>
</gene>
<dbReference type="EMBL" id="BJUD01000036">
    <property type="protein sequence ID" value="GEK29184.1"/>
    <property type="molecule type" value="Genomic_DNA"/>
</dbReference>
<dbReference type="RefSeq" id="WP_057808585.1">
    <property type="nucleotide sequence ID" value="NZ_BJUD01000036.1"/>
</dbReference>
<dbReference type="STRING" id="348151.IV55_GL000259"/>
<dbReference type="Gene3D" id="1.10.10.10">
    <property type="entry name" value="Winged helix-like DNA-binding domain superfamily/Winged helix DNA-binding domain"/>
    <property type="match status" value="1"/>
</dbReference>
<dbReference type="SUPFAM" id="SSF46785">
    <property type="entry name" value="Winged helix' DNA-binding domain"/>
    <property type="match status" value="1"/>
</dbReference>
<dbReference type="InterPro" id="IPR036388">
    <property type="entry name" value="WH-like_DNA-bd_sf"/>
</dbReference>
<evidence type="ECO:0000313" key="4">
    <source>
        <dbReference type="Proteomes" id="UP000051139"/>
    </source>
</evidence>
<dbReference type="InterPro" id="IPR000835">
    <property type="entry name" value="HTH_MarR-typ"/>
</dbReference>
<dbReference type="PATRIC" id="fig|348151.3.peg.264"/>